<evidence type="ECO:0000313" key="2">
    <source>
        <dbReference type="EMBL" id="KJV58901.1"/>
    </source>
</evidence>
<sequence length="37" mass="4492">MIMTMVGHKCYKFGFIHFFWFFFVMCTHNKINSPLMG</sequence>
<dbReference type="Proteomes" id="UP000033475">
    <property type="component" value="Unassembled WGS sequence"/>
</dbReference>
<evidence type="ECO:0000256" key="1">
    <source>
        <dbReference type="SAM" id="Phobius"/>
    </source>
</evidence>
<reference evidence="2 3" key="1">
    <citation type="submission" date="2015-01" db="EMBL/GenBank/DDBJ databases">
        <title>Genome Sequencing of Rickettsiales.</title>
        <authorList>
            <person name="Daugherty S.C."/>
            <person name="Su Q."/>
            <person name="Abolude K."/>
            <person name="Beier-Sexton M."/>
            <person name="Carlyon J.A."/>
            <person name="Carter R."/>
            <person name="Day N.P."/>
            <person name="Dumler S.J."/>
            <person name="Dyachenko V."/>
            <person name="Godinez A."/>
            <person name="Kurtti T.J."/>
            <person name="Lichay M."/>
            <person name="Mullins K.E."/>
            <person name="Ott S."/>
            <person name="Pappas-Brown V."/>
            <person name="Paris D.H."/>
            <person name="Patel P."/>
            <person name="Richards A.L."/>
            <person name="Sadzewicz L."/>
            <person name="Sears K."/>
            <person name="Seidman D."/>
            <person name="Sengamalay N."/>
            <person name="Stenos J."/>
            <person name="Tallon L.J."/>
            <person name="Vincent G."/>
            <person name="Fraser C.M."/>
            <person name="Munderloh U."/>
            <person name="Dunning-Hotopp J.C."/>
        </authorList>
    </citation>
    <scope>NUCLEOTIDE SEQUENCE [LARGE SCALE GENOMIC DNA]</scope>
    <source>
        <strain evidence="2 3">Pedreira</strain>
    </source>
</reference>
<keyword evidence="1" id="KW-1133">Transmembrane helix</keyword>
<name>A0A0F3MTA0_RICFI</name>
<evidence type="ECO:0000313" key="3">
    <source>
        <dbReference type="Proteomes" id="UP000033475"/>
    </source>
</evidence>
<comment type="caution">
    <text evidence="2">The sequence shown here is derived from an EMBL/GenBank/DDBJ whole genome shotgun (WGS) entry which is preliminary data.</text>
</comment>
<dbReference type="AlphaFoldDB" id="A0A0F3MTA0"/>
<keyword evidence="1" id="KW-0472">Membrane</keyword>
<protein>
    <submittedName>
        <fullName evidence="2">Putative membrane protein</fullName>
    </submittedName>
</protein>
<gene>
    <name evidence="2" type="ORF">RFEPED_1296</name>
</gene>
<dbReference type="EMBL" id="LANQ01000001">
    <property type="protein sequence ID" value="KJV58901.1"/>
    <property type="molecule type" value="Genomic_DNA"/>
</dbReference>
<proteinExistence type="predicted"/>
<feature type="transmembrane region" description="Helical" evidence="1">
    <location>
        <begin position="12"/>
        <end position="31"/>
    </location>
</feature>
<keyword evidence="1" id="KW-0812">Transmembrane</keyword>
<accession>A0A0F3MTA0</accession>
<organism evidence="2 3">
    <name type="scientific">Rickettsia felis str. Pedreira</name>
    <dbReference type="NCBI Taxonomy" id="1359196"/>
    <lineage>
        <taxon>Bacteria</taxon>
        <taxon>Pseudomonadati</taxon>
        <taxon>Pseudomonadota</taxon>
        <taxon>Alphaproteobacteria</taxon>
        <taxon>Rickettsiales</taxon>
        <taxon>Rickettsiaceae</taxon>
        <taxon>Rickettsieae</taxon>
        <taxon>Rickettsia</taxon>
        <taxon>spotted fever group</taxon>
    </lineage>
</organism>